<dbReference type="PANTHER" id="PTHR28159:SF1">
    <property type="entry name" value="TRAFFICKING PROTEIN PARTICLE COMPLEX II-SPECIFIC SUBUNIT 65"/>
    <property type="match status" value="1"/>
</dbReference>
<organism evidence="2">
    <name type="scientific">Sporisorium scitamineum</name>
    <dbReference type="NCBI Taxonomy" id="49012"/>
    <lineage>
        <taxon>Eukaryota</taxon>
        <taxon>Fungi</taxon>
        <taxon>Dikarya</taxon>
        <taxon>Basidiomycota</taxon>
        <taxon>Ustilaginomycotina</taxon>
        <taxon>Ustilaginomycetes</taxon>
        <taxon>Ustilaginales</taxon>
        <taxon>Ustilaginaceae</taxon>
        <taxon>Sporisorium</taxon>
    </lineage>
</organism>
<dbReference type="GO" id="GO:0005802">
    <property type="term" value="C:trans-Golgi network"/>
    <property type="evidence" value="ECO:0007669"/>
    <property type="project" value="TreeGrafter"/>
</dbReference>
<dbReference type="EMBL" id="LK056657">
    <property type="protein sequence ID" value="CDU22597.1"/>
    <property type="molecule type" value="Genomic_DNA"/>
</dbReference>
<dbReference type="OrthoDB" id="24630at2759"/>
<dbReference type="InterPro" id="IPR024662">
    <property type="entry name" value="Trs65"/>
</dbReference>
<feature type="region of interest" description="Disordered" evidence="1">
    <location>
        <begin position="164"/>
        <end position="195"/>
    </location>
</feature>
<reference evidence="2" key="1">
    <citation type="submission" date="2014-06" db="EMBL/GenBank/DDBJ databases">
        <authorList>
            <person name="Ju J."/>
            <person name="Zhang J."/>
        </authorList>
    </citation>
    <scope>NUCLEOTIDE SEQUENCE</scope>
    <source>
        <strain evidence="2">SscI8</strain>
    </source>
</reference>
<evidence type="ECO:0000313" key="2">
    <source>
        <dbReference type="EMBL" id="CDU22597.1"/>
    </source>
</evidence>
<sequence>MPSPAVAALADLFSKARLSLNVPSSSPSSSRSVAFFDEVLNVEAVLTLPSDPLLPIVSTSTQPALISYALPLPALPASTSLGHDSIPPHLTALLACTHVNLLTDYVPGQASSSSIHPSKSTNPYEPLPTVQLQHQHLQLLPSHHPHTDPAQSQHAAVRAFSNAWAGNQPPKPHRTLKDTADSQTSDTTKSSHDAHLTHDGQHWSVHWHCRVPINYIATPFPPLLSITAALTLRLDPTLLDHLIPASSSSAFLRSGFAHSLLAPLHEGPVYPDESPLQSQARAKASSALGLDGPNGLGSYLAHLSKDVIGGNNTVVTPRSGANSLDAIHKRRSEIPSADAALNKPLLKPDSNGDLAALPSGPVASSDLARTSSSQGTATSSQSDHQSHGLQIYKRSTRQLLPLKTGLNVRVRTLITQHNPYIHRRPSSNQPLAELDSTRLVLSVELENPFESDSAFTINDIQIKIDNSLSDQNDSQTVIAKPLHPMASVLPIQLTRGSQHNMLFYVSVEFDHALHRQFSVLDQRELSARNVTITISGRPQGEQQEHMADFDSQWNCALDLTPVLSDAAKKHTITGGSSTGRLGQSTAGPVAGNAQYSASSLRIAAHDRSSYGQLAPPKIDCAEDTRTPRPGQLGMGFPPPLRTSSVRQFSTATAASTVQRPPDPSHSQAQPSTPISFLEKAKARALNRQFASQFEASDHGAAVNIKPWMSNSFALREIAAGGLVVLSTLRRAGTGNATGGRNIVEGDVKLESRLGDDGVARASISTGAKSLHPTSIPPSTADERAARFQTGDIVIVDLTILHKPNPSAVTDHTDTITDISLSWASLSSPPATHNIDTSKVGNRDSIDATSDISKARLIDADAARLKSSLLLSQAESLNGLIPIQNHLVLQASLLPAQSRTVALSVRCLSPGYHTIPPLQLGFHSTSAGQSQVVLDGLGGVYVTPAAVL</sequence>
<accession>A0A127ZAF5</accession>
<dbReference type="GO" id="GO:1990071">
    <property type="term" value="C:TRAPPII protein complex"/>
    <property type="evidence" value="ECO:0007669"/>
    <property type="project" value="InterPro"/>
</dbReference>
<gene>
    <name evidence="2" type="ORF">SPSC_01227</name>
</gene>
<dbReference type="AlphaFoldDB" id="A0A127ZAF5"/>
<feature type="region of interest" description="Disordered" evidence="1">
    <location>
        <begin position="611"/>
        <end position="672"/>
    </location>
</feature>
<feature type="compositionally biased region" description="Low complexity" evidence="1">
    <location>
        <begin position="370"/>
        <end position="382"/>
    </location>
</feature>
<evidence type="ECO:0000256" key="1">
    <source>
        <dbReference type="SAM" id="MobiDB-lite"/>
    </source>
</evidence>
<dbReference type="PANTHER" id="PTHR28159">
    <property type="entry name" value="TRAFFICKING PROTEIN PARTICLE COMPLEX II-SPECIFIC SUBUNIT 65"/>
    <property type="match status" value="1"/>
</dbReference>
<feature type="region of interest" description="Disordered" evidence="1">
    <location>
        <begin position="338"/>
        <end position="388"/>
    </location>
</feature>
<proteinExistence type="predicted"/>
<dbReference type="GO" id="GO:0006891">
    <property type="term" value="P:intra-Golgi vesicle-mediated transport"/>
    <property type="evidence" value="ECO:0007669"/>
    <property type="project" value="InterPro"/>
</dbReference>
<protein>
    <submittedName>
        <fullName evidence="2">Uncharacterized protein</fullName>
    </submittedName>
</protein>
<name>A0A127ZAF5_9BASI</name>
<feature type="compositionally biased region" description="Polar residues" evidence="1">
    <location>
        <begin position="641"/>
        <end position="672"/>
    </location>
</feature>